<evidence type="ECO:0000313" key="4">
    <source>
        <dbReference type="Proteomes" id="UP000000517"/>
    </source>
</evidence>
<dbReference type="AlphaFoldDB" id="C9RJE1"/>
<dbReference type="KEGG" id="fsc:FSU_2599"/>
<name>C9RJE1_FIBSS</name>
<evidence type="ECO:0000256" key="1">
    <source>
        <dbReference type="SAM" id="SignalP"/>
    </source>
</evidence>
<evidence type="ECO:0000313" key="2">
    <source>
        <dbReference type="EMBL" id="ACX75658.1"/>
    </source>
</evidence>
<reference evidence="3" key="3">
    <citation type="submission" date="2010-08" db="EMBL/GenBank/DDBJ databases">
        <authorList>
            <person name="Durkin A.S."/>
            <person name="Nelson K.E."/>
            <person name="Morrison M."/>
            <person name="Forsberg C.W."/>
            <person name="Wilson D.B."/>
            <person name="Russell J.B."/>
            <person name="Cann I.K.O."/>
            <person name="Mackie R.I."/>
            <person name="White B.A."/>
        </authorList>
    </citation>
    <scope>NUCLEOTIDE SEQUENCE</scope>
    <source>
        <strain evidence="3">S85</strain>
    </source>
</reference>
<keyword evidence="1" id="KW-0732">Signal</keyword>
<dbReference type="HOGENOM" id="CLU_502268_0_0_0"/>
<accession>C9RJE1</accession>
<evidence type="ECO:0000313" key="3">
    <source>
        <dbReference type="EMBL" id="ADL24588.1"/>
    </source>
</evidence>
<feature type="chain" id="PRO_5003001329" evidence="1">
    <location>
        <begin position="26"/>
        <end position="542"/>
    </location>
</feature>
<dbReference type="EMBL" id="CP002158">
    <property type="protein sequence ID" value="ADL24588.1"/>
    <property type="molecule type" value="Genomic_DNA"/>
</dbReference>
<evidence type="ECO:0000313" key="5">
    <source>
        <dbReference type="Proteomes" id="UP000001497"/>
    </source>
</evidence>
<dbReference type="OrthoDB" id="9807018at2"/>
<dbReference type="Gene3D" id="2.60.40.4070">
    <property type="match status" value="1"/>
</dbReference>
<feature type="signal peptide" evidence="1">
    <location>
        <begin position="1"/>
        <end position="25"/>
    </location>
</feature>
<sequence length="542" mass="59200">MKLGKMKNMITSLLVGGTLCTNALAGETLFSNYVFAVGPAGGDGALWTFSRDNTYSGMTLLNFRVADNGSVVTESTKKAQVLTDTLTAVQDGIFEDELAERRRLPVVYTGSKLGLVMPMFAMDKNDRYLQPAGFYTILDLNNLIENPVEVPTAASDVEKPMQYTMSGFAYDSTSKRLWAARGALGLMVHDVSSKKGATDTTFVLNLKAGALEVFKDNGELDLENNPEVFDVRLHPETGELWLATAKGIWVKSSSGLKNVSKNLKDSRVTGLWMGGSPLQIIAETAYKKDDNVVGGLWRMYGEKASDFAKVDFLDTAGKVQKKDIYDEADYTVGDVAFIGKTAFVLVRAVGGSISGYLKLDSLGAKAWEQDEDGKNQWLYGYETGATDRKSIITSMCAFPISKNRTGLAIATYGNGVSVSADSGATWNVVLNRAKLDNNLGSIRMVPSVITPGDEALVSYKVGRESKITIEVFSYDMRKVRTIVKDAVRNADAVRSTNPKEDFWDGRDDHGKDCTMGVYYIRVKDNHGHIGWGKAMTLGGNFR</sequence>
<dbReference type="STRING" id="59374.FSU_2599"/>
<proteinExistence type="predicted"/>
<gene>
    <name evidence="2" type="ordered locus">Fisuc_2071</name>
    <name evidence="3" type="ordered locus">FSU_2599</name>
</gene>
<dbReference type="eggNOG" id="COG4447">
    <property type="taxonomic scope" value="Bacteria"/>
</dbReference>
<organism evidence="3 4">
    <name type="scientific">Fibrobacter succinogenes (strain ATCC 19169 / S85)</name>
    <dbReference type="NCBI Taxonomy" id="59374"/>
    <lineage>
        <taxon>Bacteria</taxon>
        <taxon>Pseudomonadati</taxon>
        <taxon>Fibrobacterota</taxon>
        <taxon>Fibrobacteria</taxon>
        <taxon>Fibrobacterales</taxon>
        <taxon>Fibrobacteraceae</taxon>
        <taxon>Fibrobacter</taxon>
    </lineage>
</organism>
<dbReference type="Proteomes" id="UP000000517">
    <property type="component" value="Chromosome"/>
</dbReference>
<dbReference type="Proteomes" id="UP000001497">
    <property type="component" value="Chromosome"/>
</dbReference>
<dbReference type="KEGG" id="fsu:Fisuc_2071"/>
<keyword evidence="5" id="KW-1185">Reference proteome</keyword>
<dbReference type="PATRIC" id="fig|59374.8.peg.2493"/>
<reference evidence="2 5" key="1">
    <citation type="submission" date="2009-10" db="EMBL/GenBank/DDBJ databases">
        <title>Complete sequence of Fibrobacter succinogenes subsp. succinogenes S85.</title>
        <authorList>
            <consortium name="US DOE Joint Genome Institute"/>
            <person name="Lucas S."/>
            <person name="Copeland A."/>
            <person name="Lapidus A."/>
            <person name="Glavina del Rio T."/>
            <person name="Tice H."/>
            <person name="Bruce D."/>
            <person name="Goodwin L."/>
            <person name="Pitluck S."/>
            <person name="Chertkov O."/>
            <person name="Detter J.C."/>
            <person name="Han C."/>
            <person name="Tapia R."/>
            <person name="Larimer F."/>
            <person name="Land M."/>
            <person name="Hauser L."/>
            <person name="Kyrpides N."/>
            <person name="Mikhailova N."/>
            <person name="Weimer P.J."/>
            <person name="Stevenson D.M."/>
            <person name="Boyum J."/>
            <person name="Brumm P.I."/>
            <person name="Mead D."/>
        </authorList>
    </citation>
    <scope>NUCLEOTIDE SEQUENCE [LARGE SCALE GENOMIC DNA]</scope>
    <source>
        <strain evidence="5">ATCC 19169 / S85</strain>
        <strain evidence="2">S85</strain>
    </source>
</reference>
<reference evidence="4" key="2">
    <citation type="submission" date="2010-08" db="EMBL/GenBank/DDBJ databases">
        <title>Complete sequence of Fibrobacter succinogenes subsp. succinogenes S85.</title>
        <authorList>
            <person name="Durkin A.S."/>
            <person name="Nelson K.E."/>
            <person name="Morrison M."/>
            <person name="Forsberg C.W."/>
            <person name="Wilson D.B."/>
            <person name="Russell J.B."/>
            <person name="Cann I.K.O."/>
            <person name="Mackie R.I."/>
            <person name="White B.A."/>
        </authorList>
    </citation>
    <scope>NUCLEOTIDE SEQUENCE [LARGE SCALE GENOMIC DNA]</scope>
    <source>
        <strain evidence="4">ATCC 19169 / S85</strain>
    </source>
</reference>
<protein>
    <submittedName>
        <fullName evidence="3">Uncharacterized protein</fullName>
    </submittedName>
</protein>
<dbReference type="EMBL" id="CP001792">
    <property type="protein sequence ID" value="ACX75658.1"/>
    <property type="molecule type" value="Genomic_DNA"/>
</dbReference>